<dbReference type="InterPro" id="IPR011006">
    <property type="entry name" value="CheY-like_superfamily"/>
</dbReference>
<dbReference type="Proteomes" id="UP000221384">
    <property type="component" value="Unassembled WGS sequence"/>
</dbReference>
<reference evidence="4 5" key="1">
    <citation type="submission" date="2017-09" db="EMBL/GenBank/DDBJ databases">
        <authorList>
            <person name="Perez-Cataluna A."/>
            <person name="Figueras M.J."/>
            <person name="Salas-Masso N."/>
        </authorList>
    </citation>
    <scope>NUCLEOTIDE SEQUENCE [LARGE SCALE GENOMIC DNA]</scope>
    <source>
        <strain evidence="4 5">F138-33</strain>
    </source>
</reference>
<accession>A0ABX4LMI2</accession>
<dbReference type="SUPFAM" id="SSF46894">
    <property type="entry name" value="C-terminal effector domain of the bipartite response regulators"/>
    <property type="match status" value="1"/>
</dbReference>
<gene>
    <name evidence="4" type="ORF">CPG37_13425</name>
</gene>
<keyword evidence="5" id="KW-1185">Reference proteome</keyword>
<evidence type="ECO:0000259" key="3">
    <source>
        <dbReference type="PROSITE" id="PS50110"/>
    </source>
</evidence>
<dbReference type="Gene3D" id="1.10.10.10">
    <property type="entry name" value="Winged helix-like DNA-binding domain superfamily/Winged helix DNA-binding domain"/>
    <property type="match status" value="1"/>
</dbReference>
<dbReference type="PROSITE" id="PS50110">
    <property type="entry name" value="RESPONSE_REGULATORY"/>
    <property type="match status" value="1"/>
</dbReference>
<dbReference type="Gene3D" id="3.40.50.2300">
    <property type="match status" value="1"/>
</dbReference>
<dbReference type="PANTHER" id="PTHR48111:SF69">
    <property type="entry name" value="RESPONSE REGULATOR RECEIVER"/>
    <property type="match status" value="1"/>
</dbReference>
<sequence length="216" mass="26182">MKLLFIEDNTKLIEQYRFFFEEYFSKIYDCVSIKEGFKIFKEVSPDVIISDIEVTDGNSLDYLKSIRKIDKNVSIIITSAYKKEEYLFKAIELNLTKYLVKPISYRTLKRELDKIKFECRKDLVVLKESYIWNKTSKKLFFEDKEIKLTKNEILIFEEFCKKDFYFSLEDIFYYIYDDLSGFSENKVKMIIKRLRKKTYKDIVINTYALGYRFNIK</sequence>
<keyword evidence="1" id="KW-0238">DNA-binding</keyword>
<dbReference type="PANTHER" id="PTHR48111">
    <property type="entry name" value="REGULATOR OF RPOS"/>
    <property type="match status" value="1"/>
</dbReference>
<dbReference type="InterPro" id="IPR001789">
    <property type="entry name" value="Sig_transdc_resp-reg_receiver"/>
</dbReference>
<dbReference type="Pfam" id="PF00072">
    <property type="entry name" value="Response_reg"/>
    <property type="match status" value="1"/>
</dbReference>
<dbReference type="SMART" id="SM00448">
    <property type="entry name" value="REC"/>
    <property type="match status" value="1"/>
</dbReference>
<dbReference type="InterPro" id="IPR016032">
    <property type="entry name" value="Sig_transdc_resp-reg_C-effctor"/>
</dbReference>
<name>A0ABX4LMI2_9BACT</name>
<protein>
    <recommendedName>
        <fullName evidence="3">Response regulatory domain-containing protein</fullName>
    </recommendedName>
</protein>
<feature type="domain" description="Response regulatory" evidence="3">
    <location>
        <begin position="2"/>
        <end position="116"/>
    </location>
</feature>
<keyword evidence="2" id="KW-0597">Phosphoprotein</keyword>
<dbReference type="InterPro" id="IPR039420">
    <property type="entry name" value="WalR-like"/>
</dbReference>
<dbReference type="InterPro" id="IPR036388">
    <property type="entry name" value="WH-like_DNA-bd_sf"/>
</dbReference>
<dbReference type="SMART" id="SM00862">
    <property type="entry name" value="Trans_reg_C"/>
    <property type="match status" value="1"/>
</dbReference>
<comment type="caution">
    <text evidence="4">The sequence shown here is derived from an EMBL/GenBank/DDBJ whole genome shotgun (WGS) entry which is preliminary data.</text>
</comment>
<proteinExistence type="predicted"/>
<evidence type="ECO:0000313" key="5">
    <source>
        <dbReference type="Proteomes" id="UP000221384"/>
    </source>
</evidence>
<evidence type="ECO:0000256" key="2">
    <source>
        <dbReference type="PROSITE-ProRule" id="PRU00169"/>
    </source>
</evidence>
<dbReference type="InterPro" id="IPR001867">
    <property type="entry name" value="OmpR/PhoB-type_DNA-bd"/>
</dbReference>
<dbReference type="SUPFAM" id="SSF52172">
    <property type="entry name" value="CheY-like"/>
    <property type="match status" value="1"/>
</dbReference>
<dbReference type="RefSeq" id="WP_099335384.1">
    <property type="nucleotide sequence ID" value="NZ_CP042812.1"/>
</dbReference>
<organism evidence="4 5">
    <name type="scientific">Malaciobacter canalis</name>
    <dbReference type="NCBI Taxonomy" id="1912871"/>
    <lineage>
        <taxon>Bacteria</taxon>
        <taxon>Pseudomonadati</taxon>
        <taxon>Campylobacterota</taxon>
        <taxon>Epsilonproteobacteria</taxon>
        <taxon>Campylobacterales</taxon>
        <taxon>Arcobacteraceae</taxon>
        <taxon>Malaciobacter</taxon>
    </lineage>
</organism>
<feature type="modified residue" description="4-aspartylphosphate" evidence="2">
    <location>
        <position position="51"/>
    </location>
</feature>
<dbReference type="EMBL" id="NWVW01000026">
    <property type="protein sequence ID" value="PHO08642.1"/>
    <property type="molecule type" value="Genomic_DNA"/>
</dbReference>
<dbReference type="CDD" id="cd00156">
    <property type="entry name" value="REC"/>
    <property type="match status" value="1"/>
</dbReference>
<evidence type="ECO:0000313" key="4">
    <source>
        <dbReference type="EMBL" id="PHO08642.1"/>
    </source>
</evidence>
<evidence type="ECO:0000256" key="1">
    <source>
        <dbReference type="ARBA" id="ARBA00023125"/>
    </source>
</evidence>